<dbReference type="GO" id="GO:0001558">
    <property type="term" value="P:regulation of cell growth"/>
    <property type="evidence" value="ECO:0007669"/>
    <property type="project" value="InterPro"/>
</dbReference>
<feature type="chain" id="PRO_5043371148" description="IGFBP N-terminal domain-containing protein" evidence="5">
    <location>
        <begin position="19"/>
        <end position="224"/>
    </location>
</feature>
<keyword evidence="2" id="KW-0964">Secreted</keyword>
<protein>
    <recommendedName>
        <fullName evidence="6">IGFBP N-terminal domain-containing protein</fullName>
    </recommendedName>
</protein>
<dbReference type="AlphaFoldDB" id="A0AAV2L0J7"/>
<comment type="subcellular location">
    <subcellularLocation>
        <location evidence="1">Secreted</location>
    </subcellularLocation>
</comment>
<feature type="signal peptide" evidence="5">
    <location>
        <begin position="1"/>
        <end position="18"/>
    </location>
</feature>
<evidence type="ECO:0000256" key="3">
    <source>
        <dbReference type="ARBA" id="ARBA00022729"/>
    </source>
</evidence>
<keyword evidence="8" id="KW-1185">Reference proteome</keyword>
<evidence type="ECO:0000256" key="5">
    <source>
        <dbReference type="SAM" id="SignalP"/>
    </source>
</evidence>
<dbReference type="InterPro" id="IPR011390">
    <property type="entry name" value="IGFBP_rP_mac25"/>
</dbReference>
<keyword evidence="4" id="KW-1015">Disulfide bond</keyword>
<dbReference type="GO" id="GO:0005520">
    <property type="term" value="F:insulin-like growth factor binding"/>
    <property type="evidence" value="ECO:0007669"/>
    <property type="project" value="InterPro"/>
</dbReference>
<keyword evidence="3 5" id="KW-0732">Signal</keyword>
<evidence type="ECO:0000256" key="2">
    <source>
        <dbReference type="ARBA" id="ARBA00022525"/>
    </source>
</evidence>
<sequence>MLIVFVGTFLLGALETTGNSPAQDPAHQHLKALHCPPCERVHCSPRTALRLRCKGGVTTGVCGCCPVCAKAEAESCGGAWDYLGKCDQGLVCVFEESGQDKTERTGVCKAVIEPLESESCHPECTKEFCRDNPTKICSARLVSLERRACQGSCQHTSCSACVLVTPPPCPQPCPASDQSCLQHFGKCVHNHLQLPNQPVCHHNIPSNTEGLLVCLVPDCPHASK</sequence>
<dbReference type="InterPro" id="IPR009030">
    <property type="entry name" value="Growth_fac_rcpt_cys_sf"/>
</dbReference>
<dbReference type="Gene3D" id="4.10.40.20">
    <property type="match status" value="1"/>
</dbReference>
<dbReference type="InterPro" id="IPR000867">
    <property type="entry name" value="IGFBP-like"/>
</dbReference>
<evidence type="ECO:0000256" key="1">
    <source>
        <dbReference type="ARBA" id="ARBA00004613"/>
    </source>
</evidence>
<dbReference type="PANTHER" id="PTHR14186">
    <property type="entry name" value="INSULIN-LIKE GROWTH FACTOR BINDING PROTEIN-RELATED"/>
    <property type="match status" value="1"/>
</dbReference>
<dbReference type="SMART" id="SM00121">
    <property type="entry name" value="IB"/>
    <property type="match status" value="1"/>
</dbReference>
<accession>A0AAV2L0J7</accession>
<evidence type="ECO:0000313" key="7">
    <source>
        <dbReference type="EMBL" id="CAL1594906.1"/>
    </source>
</evidence>
<dbReference type="EMBL" id="OZ035842">
    <property type="protein sequence ID" value="CAL1594906.1"/>
    <property type="molecule type" value="Genomic_DNA"/>
</dbReference>
<evidence type="ECO:0000256" key="4">
    <source>
        <dbReference type="ARBA" id="ARBA00023157"/>
    </source>
</evidence>
<name>A0AAV2L0J7_KNICA</name>
<dbReference type="PROSITE" id="PS51323">
    <property type="entry name" value="IGFBP_N_2"/>
    <property type="match status" value="1"/>
</dbReference>
<organism evidence="7 8">
    <name type="scientific">Knipowitschia caucasica</name>
    <name type="common">Caucasian dwarf goby</name>
    <name type="synonym">Pomatoschistus caucasicus</name>
    <dbReference type="NCBI Taxonomy" id="637954"/>
    <lineage>
        <taxon>Eukaryota</taxon>
        <taxon>Metazoa</taxon>
        <taxon>Chordata</taxon>
        <taxon>Craniata</taxon>
        <taxon>Vertebrata</taxon>
        <taxon>Euteleostomi</taxon>
        <taxon>Actinopterygii</taxon>
        <taxon>Neopterygii</taxon>
        <taxon>Teleostei</taxon>
        <taxon>Neoteleostei</taxon>
        <taxon>Acanthomorphata</taxon>
        <taxon>Gobiaria</taxon>
        <taxon>Gobiiformes</taxon>
        <taxon>Gobioidei</taxon>
        <taxon>Gobiidae</taxon>
        <taxon>Gobiinae</taxon>
        <taxon>Knipowitschia</taxon>
    </lineage>
</organism>
<evidence type="ECO:0000259" key="6">
    <source>
        <dbReference type="PROSITE" id="PS51323"/>
    </source>
</evidence>
<dbReference type="PANTHER" id="PTHR14186:SF20">
    <property type="entry name" value="CYSTEINE-RICH MOTOR NEURON 1 PROTEIN-LIKE"/>
    <property type="match status" value="1"/>
</dbReference>
<gene>
    <name evidence="7" type="ORF">KC01_LOCUS23814</name>
</gene>
<dbReference type="Proteomes" id="UP001497482">
    <property type="component" value="Chromosome 20"/>
</dbReference>
<reference evidence="7 8" key="1">
    <citation type="submission" date="2024-04" db="EMBL/GenBank/DDBJ databases">
        <authorList>
            <person name="Waldvogel A.-M."/>
            <person name="Schoenle A."/>
        </authorList>
    </citation>
    <scope>NUCLEOTIDE SEQUENCE [LARGE SCALE GENOMIC DNA]</scope>
</reference>
<dbReference type="Pfam" id="PF00219">
    <property type="entry name" value="IGFBP"/>
    <property type="match status" value="1"/>
</dbReference>
<dbReference type="GO" id="GO:0009966">
    <property type="term" value="P:regulation of signal transduction"/>
    <property type="evidence" value="ECO:0007669"/>
    <property type="project" value="TreeGrafter"/>
</dbReference>
<feature type="domain" description="IGFBP N-terminal" evidence="6">
    <location>
        <begin position="31"/>
        <end position="111"/>
    </location>
</feature>
<proteinExistence type="predicted"/>
<dbReference type="SUPFAM" id="SSF57184">
    <property type="entry name" value="Growth factor receptor domain"/>
    <property type="match status" value="1"/>
</dbReference>
<evidence type="ECO:0000313" key="8">
    <source>
        <dbReference type="Proteomes" id="UP001497482"/>
    </source>
</evidence>
<dbReference type="GO" id="GO:0005576">
    <property type="term" value="C:extracellular region"/>
    <property type="evidence" value="ECO:0007669"/>
    <property type="project" value="UniProtKB-SubCell"/>
</dbReference>